<evidence type="ECO:0000256" key="1">
    <source>
        <dbReference type="ARBA" id="ARBA00006529"/>
    </source>
</evidence>
<organism evidence="9 10">
    <name type="scientific">Kryptolebias marmoratus</name>
    <name type="common">Mangrove killifish</name>
    <name type="synonym">Rivulus marmoratus</name>
    <dbReference type="NCBI Taxonomy" id="37003"/>
    <lineage>
        <taxon>Eukaryota</taxon>
        <taxon>Metazoa</taxon>
        <taxon>Chordata</taxon>
        <taxon>Craniata</taxon>
        <taxon>Vertebrata</taxon>
        <taxon>Euteleostomi</taxon>
        <taxon>Actinopterygii</taxon>
        <taxon>Neopterygii</taxon>
        <taxon>Teleostei</taxon>
        <taxon>Neoteleostei</taxon>
        <taxon>Acanthomorphata</taxon>
        <taxon>Ovalentaria</taxon>
        <taxon>Atherinomorphae</taxon>
        <taxon>Cyprinodontiformes</taxon>
        <taxon>Rivulidae</taxon>
        <taxon>Kryptolebias</taxon>
    </lineage>
</organism>
<dbReference type="Proteomes" id="UP000264800">
    <property type="component" value="Unplaced"/>
</dbReference>
<comment type="similarity">
    <text evidence="1">Belongs to the protein kinase superfamily. STE Ser/Thr protein kinase family. MAP kinase kinase kinase subfamily.</text>
</comment>
<keyword evidence="3" id="KW-0808">Transferase</keyword>
<protein>
    <submittedName>
        <fullName evidence="9">Mitogen-activated protein kinase kinase kinase 7-like</fullName>
    </submittedName>
</protein>
<dbReference type="GO" id="GO:0006955">
    <property type="term" value="P:immune response"/>
    <property type="evidence" value="ECO:0007669"/>
    <property type="project" value="TreeGrafter"/>
</dbReference>
<keyword evidence="6" id="KW-0067">ATP-binding</keyword>
<dbReference type="GO" id="GO:0005524">
    <property type="term" value="F:ATP binding"/>
    <property type="evidence" value="ECO:0007669"/>
    <property type="project" value="UniProtKB-KW"/>
</dbReference>
<dbReference type="PANTHER" id="PTHR46716">
    <property type="entry name" value="MITOGEN-ACTIVATED PROTEIN KINASE KINASE KINASE 7"/>
    <property type="match status" value="1"/>
</dbReference>
<evidence type="ECO:0000256" key="3">
    <source>
        <dbReference type="ARBA" id="ARBA00022679"/>
    </source>
</evidence>
<feature type="compositionally biased region" description="Polar residues" evidence="8">
    <location>
        <begin position="128"/>
        <end position="151"/>
    </location>
</feature>
<dbReference type="GO" id="GO:0004709">
    <property type="term" value="F:MAP kinase kinase kinase activity"/>
    <property type="evidence" value="ECO:0007669"/>
    <property type="project" value="TreeGrafter"/>
</dbReference>
<dbReference type="GO" id="GO:0043123">
    <property type="term" value="P:positive regulation of canonical NF-kappaB signal transduction"/>
    <property type="evidence" value="ECO:0007669"/>
    <property type="project" value="TreeGrafter"/>
</dbReference>
<keyword evidence="5" id="KW-0418">Kinase</keyword>
<keyword evidence="7" id="KW-0175">Coiled coil</keyword>
<feature type="compositionally biased region" description="Polar residues" evidence="8">
    <location>
        <begin position="77"/>
        <end position="91"/>
    </location>
</feature>
<evidence type="ECO:0000256" key="2">
    <source>
        <dbReference type="ARBA" id="ARBA00022527"/>
    </source>
</evidence>
<evidence type="ECO:0000256" key="4">
    <source>
        <dbReference type="ARBA" id="ARBA00022741"/>
    </source>
</evidence>
<reference evidence="9" key="2">
    <citation type="submission" date="2025-09" db="UniProtKB">
        <authorList>
            <consortium name="Ensembl"/>
        </authorList>
    </citation>
    <scope>IDENTIFICATION</scope>
</reference>
<reference evidence="9" key="1">
    <citation type="submission" date="2025-08" db="UniProtKB">
        <authorList>
            <consortium name="Ensembl"/>
        </authorList>
    </citation>
    <scope>IDENTIFICATION</scope>
</reference>
<accession>A0A3Q2ZFV3</accession>
<keyword evidence="10" id="KW-1185">Reference proteome</keyword>
<name>A0A3Q2ZFV3_KRYMA</name>
<dbReference type="Ensembl" id="ENSKMAT00000001598.1">
    <property type="protein sequence ID" value="ENSKMAP00000001555.1"/>
    <property type="gene ID" value="ENSKMAG00000001237.1"/>
</dbReference>
<feature type="compositionally biased region" description="Low complexity" evidence="8">
    <location>
        <begin position="101"/>
        <end position="127"/>
    </location>
</feature>
<dbReference type="GO" id="GO:0007254">
    <property type="term" value="P:JNK cascade"/>
    <property type="evidence" value="ECO:0007669"/>
    <property type="project" value="TreeGrafter"/>
</dbReference>
<dbReference type="AlphaFoldDB" id="A0A3Q2ZFV3"/>
<dbReference type="GeneTree" id="ENSGT01030000237194"/>
<dbReference type="STRING" id="37003.ENSKMAP00000001555"/>
<dbReference type="PANTHER" id="PTHR46716:SF1">
    <property type="entry name" value="MITOGEN-ACTIVATED PROTEIN KINASE KINASE KINASE 7"/>
    <property type="match status" value="1"/>
</dbReference>
<proteinExistence type="inferred from homology"/>
<feature type="region of interest" description="Disordered" evidence="8">
    <location>
        <begin position="1"/>
        <end position="153"/>
    </location>
</feature>
<sequence>GDRWLGVLHHVGRAQRYSSSSHQRPARTHRDSDDPLLGQRTQPETIHDRGPGHHEAPDEGSCADGTINSYHDDDTPHTTSADSEETLQNSEPRIPLQVRGSKSSARRSSLSRPSSVDSPSPAHSSSSVNTCGQSELRRTFSSTGSNGSESPVPSVYLKLDHQLQPLTPCPNSRESMAVFEQHIRMAQEYLRVQSEIAHLVNRKKELKTELEQEQREQQTSSRLIQEHAKLLEDNSSLSAYCQGLRSQLSRIQSQNQHHS</sequence>
<feature type="compositionally biased region" description="Basic and acidic residues" evidence="8">
    <location>
        <begin position="45"/>
        <end position="57"/>
    </location>
</feature>
<keyword evidence="4" id="KW-0547">Nucleotide-binding</keyword>
<evidence type="ECO:0000313" key="10">
    <source>
        <dbReference type="Proteomes" id="UP000264800"/>
    </source>
</evidence>
<feature type="coiled-coil region" evidence="7">
    <location>
        <begin position="189"/>
        <end position="223"/>
    </location>
</feature>
<evidence type="ECO:0000256" key="7">
    <source>
        <dbReference type="SAM" id="Coils"/>
    </source>
</evidence>
<evidence type="ECO:0000256" key="8">
    <source>
        <dbReference type="SAM" id="MobiDB-lite"/>
    </source>
</evidence>
<evidence type="ECO:0000256" key="5">
    <source>
        <dbReference type="ARBA" id="ARBA00022777"/>
    </source>
</evidence>
<keyword evidence="2" id="KW-0723">Serine/threonine-protein kinase</keyword>
<evidence type="ECO:0000256" key="6">
    <source>
        <dbReference type="ARBA" id="ARBA00022840"/>
    </source>
</evidence>
<evidence type="ECO:0000313" key="9">
    <source>
        <dbReference type="Ensembl" id="ENSKMAP00000001555.1"/>
    </source>
</evidence>